<feature type="transmembrane region" description="Helical" evidence="2">
    <location>
        <begin position="81"/>
        <end position="101"/>
    </location>
</feature>
<feature type="transmembrane region" description="Helical" evidence="2">
    <location>
        <begin position="121"/>
        <end position="141"/>
    </location>
</feature>
<organism evidence="3 4">
    <name type="scientific">Gracilibacillus thailandensis</name>
    <dbReference type="NCBI Taxonomy" id="563735"/>
    <lineage>
        <taxon>Bacteria</taxon>
        <taxon>Bacillati</taxon>
        <taxon>Bacillota</taxon>
        <taxon>Bacilli</taxon>
        <taxon>Bacillales</taxon>
        <taxon>Bacillaceae</taxon>
        <taxon>Gracilibacillus</taxon>
    </lineage>
</organism>
<comment type="caution">
    <text evidence="3">The sequence shown here is derived from an EMBL/GenBank/DDBJ whole genome shotgun (WGS) entry which is preliminary data.</text>
</comment>
<keyword evidence="2" id="KW-1133">Transmembrane helix</keyword>
<dbReference type="Proteomes" id="UP000435187">
    <property type="component" value="Unassembled WGS sequence"/>
</dbReference>
<evidence type="ECO:0000256" key="2">
    <source>
        <dbReference type="SAM" id="Phobius"/>
    </source>
</evidence>
<evidence type="ECO:0008006" key="5">
    <source>
        <dbReference type="Google" id="ProtNLM"/>
    </source>
</evidence>
<evidence type="ECO:0000313" key="4">
    <source>
        <dbReference type="Proteomes" id="UP000435187"/>
    </source>
</evidence>
<reference evidence="3 4" key="1">
    <citation type="submission" date="2019-10" db="EMBL/GenBank/DDBJ databases">
        <title>Gracilibacillus salitolerans sp. nov., a moderate halophile isolated from a saline soil in northwest China.</title>
        <authorList>
            <person name="Gan L."/>
        </authorList>
    </citation>
    <scope>NUCLEOTIDE SEQUENCE [LARGE SCALE GENOMIC DNA]</scope>
    <source>
        <strain evidence="3 4">TP2-8</strain>
    </source>
</reference>
<feature type="transmembrane region" description="Helical" evidence="2">
    <location>
        <begin position="183"/>
        <end position="203"/>
    </location>
</feature>
<dbReference type="RefSeq" id="WP_153836802.1">
    <property type="nucleotide sequence ID" value="NZ_JBHUMW010000070.1"/>
</dbReference>
<proteinExistence type="predicted"/>
<keyword evidence="2" id="KW-0812">Transmembrane</keyword>
<feature type="transmembrane region" description="Helical" evidence="2">
    <location>
        <begin position="153"/>
        <end position="177"/>
    </location>
</feature>
<sequence length="238" mass="27197">MEKNNTQEPEQKDQIEEVKLDQETGEAVAISTKKKKQDSSSTNFDFGESVKETRSILKDAILRPHAIVSSSRTIRIQTSGLILLALSLLIGICTFLFYRFGFDGLLSMFSDIGFMFAIRSIFSWVITFAVGYFSLYLLLLYTGNRKMDHKELLTKYAIVNIPFSIVFCLVILLFGFLMVDLFVITYVFALMLYGVLHIYLFLVHMKEAKFDLYWTIAGYLLVLIVATYVLNGIDMATF</sequence>
<evidence type="ECO:0000313" key="3">
    <source>
        <dbReference type="EMBL" id="MRI68307.1"/>
    </source>
</evidence>
<gene>
    <name evidence="3" type="ORF">GH885_18535</name>
</gene>
<dbReference type="AlphaFoldDB" id="A0A6N7R513"/>
<name>A0A6N7R513_9BACI</name>
<feature type="compositionally biased region" description="Basic and acidic residues" evidence="1">
    <location>
        <begin position="1"/>
        <end position="22"/>
    </location>
</feature>
<keyword evidence="4" id="KW-1185">Reference proteome</keyword>
<evidence type="ECO:0000256" key="1">
    <source>
        <dbReference type="SAM" id="MobiDB-lite"/>
    </source>
</evidence>
<dbReference type="EMBL" id="WJEE01000059">
    <property type="protein sequence ID" value="MRI68307.1"/>
    <property type="molecule type" value="Genomic_DNA"/>
</dbReference>
<feature type="region of interest" description="Disordered" evidence="1">
    <location>
        <begin position="1"/>
        <end position="44"/>
    </location>
</feature>
<keyword evidence="2" id="KW-0472">Membrane</keyword>
<accession>A0A6N7R513</accession>
<feature type="transmembrane region" description="Helical" evidence="2">
    <location>
        <begin position="210"/>
        <end position="230"/>
    </location>
</feature>
<protein>
    <recommendedName>
        <fullName evidence="5">DUF1282 domain-containing protein</fullName>
    </recommendedName>
</protein>